<dbReference type="AlphaFoldDB" id="G0W474"/>
<organism evidence="1 2">
    <name type="scientific">Naumovozyma dairenensis (strain ATCC 10597 / BCRC 20456 / CBS 421 / NBRC 0211 / NRRL Y-12639)</name>
    <name type="common">Saccharomyces dairenensis</name>
    <dbReference type="NCBI Taxonomy" id="1071378"/>
    <lineage>
        <taxon>Eukaryota</taxon>
        <taxon>Fungi</taxon>
        <taxon>Dikarya</taxon>
        <taxon>Ascomycota</taxon>
        <taxon>Saccharomycotina</taxon>
        <taxon>Saccharomycetes</taxon>
        <taxon>Saccharomycetales</taxon>
        <taxon>Saccharomycetaceae</taxon>
        <taxon>Naumovozyma</taxon>
    </lineage>
</organism>
<dbReference type="RefSeq" id="XP_003667855.1">
    <property type="nucleotide sequence ID" value="XM_003667807.1"/>
</dbReference>
<dbReference type="Proteomes" id="UP000000689">
    <property type="component" value="Chromosome 1"/>
</dbReference>
<dbReference type="EMBL" id="HE580267">
    <property type="protein sequence ID" value="CCD22612.1"/>
    <property type="molecule type" value="Genomic_DNA"/>
</dbReference>
<accession>G0W474</accession>
<proteinExistence type="predicted"/>
<evidence type="ECO:0000313" key="2">
    <source>
        <dbReference type="Proteomes" id="UP000000689"/>
    </source>
</evidence>
<dbReference type="eggNOG" id="ENOG502S6W5">
    <property type="taxonomic scope" value="Eukaryota"/>
</dbReference>
<keyword evidence="2" id="KW-1185">Reference proteome</keyword>
<name>G0W474_NAUDC</name>
<dbReference type="KEGG" id="ndi:NDAI_0A04560"/>
<sequence>MSLLKSLQHKALFLQLGLHYKPSFKGNRNETKVFENIYNELSRICQIRYGKPTFSTSPKNISRSIPKLDLIVLPGDIIKFSRIFANLRGIDLTIKPKTLPRAPYFYSEFTELDQRQNDRHSFNLKWMDKKLSNKWRTGIVNQSNNKDCTGFMRISNLIFADKPTLKISTTAGKNVPLYDLSSLQLRNEDSNEMTTLDNTESYSKVIENFYPRMSDCTKNSRNSDFVALRPRYYTSFSSLPSQMQKWLIDSEKEEGAFSEYNGLEKERLDLLLHGFKGFN</sequence>
<dbReference type="HOGENOM" id="CLU_090748_0_0_1"/>
<dbReference type="OrthoDB" id="4038219at2759"/>
<gene>
    <name evidence="1" type="primary">NDAI0A04560</name>
    <name evidence="1" type="ordered locus">NDAI_0A04560</name>
</gene>
<dbReference type="OMA" id="KFIQNNC"/>
<reference evidence="1 2" key="1">
    <citation type="journal article" date="2011" name="Proc. Natl. Acad. Sci. U.S.A.">
        <title>Evolutionary erosion of yeast sex chromosomes by mating-type switching accidents.</title>
        <authorList>
            <person name="Gordon J.L."/>
            <person name="Armisen D."/>
            <person name="Proux-Wera E."/>
            <person name="Oheigeartaigh S.S."/>
            <person name="Byrne K.P."/>
            <person name="Wolfe K.H."/>
        </authorList>
    </citation>
    <scope>NUCLEOTIDE SEQUENCE [LARGE SCALE GENOMIC DNA]</scope>
    <source>
        <strain evidence="2">ATCC 10597 / BCRC 20456 / CBS 421 / NBRC 0211 / NRRL Y-12639</strain>
    </source>
</reference>
<dbReference type="GeneID" id="11493566"/>
<evidence type="ECO:0000313" key="1">
    <source>
        <dbReference type="EMBL" id="CCD22612.1"/>
    </source>
</evidence>
<protein>
    <submittedName>
        <fullName evidence="1">Uncharacterized protein</fullName>
    </submittedName>
</protein>